<sequence length="65" mass="6578">SSSMICNPGLSAAGVEVVPSLPGLGCSRLKTSSTMAGPSSPLPLPTALLYLLNTITSIHKGLIKK</sequence>
<dbReference type="AlphaFoldDB" id="A0ABD0P832"/>
<comment type="caution">
    <text evidence="1">The sequence shown here is derived from an EMBL/GenBank/DDBJ whole genome shotgun (WGS) entry which is preliminary data.</text>
</comment>
<protein>
    <submittedName>
        <fullName evidence="1">Uncharacterized protein</fullName>
    </submittedName>
</protein>
<reference evidence="1 2" key="1">
    <citation type="submission" date="2024-05" db="EMBL/GenBank/DDBJ databases">
        <title>Genome sequencing and assembly of Indian major carp, Cirrhinus mrigala (Hamilton, 1822).</title>
        <authorList>
            <person name="Mohindra V."/>
            <person name="Chowdhury L.M."/>
            <person name="Lal K."/>
            <person name="Jena J.K."/>
        </authorList>
    </citation>
    <scope>NUCLEOTIDE SEQUENCE [LARGE SCALE GENOMIC DNA]</scope>
    <source>
        <strain evidence="1">CM1030</strain>
        <tissue evidence="1">Blood</tissue>
    </source>
</reference>
<keyword evidence="2" id="KW-1185">Reference proteome</keyword>
<evidence type="ECO:0000313" key="1">
    <source>
        <dbReference type="EMBL" id="KAL0170239.1"/>
    </source>
</evidence>
<proteinExistence type="predicted"/>
<feature type="non-terminal residue" evidence="1">
    <location>
        <position position="65"/>
    </location>
</feature>
<gene>
    <name evidence="1" type="ORF">M9458_034835</name>
</gene>
<dbReference type="Proteomes" id="UP001529510">
    <property type="component" value="Unassembled WGS sequence"/>
</dbReference>
<organism evidence="1 2">
    <name type="scientific">Cirrhinus mrigala</name>
    <name type="common">Mrigala</name>
    <dbReference type="NCBI Taxonomy" id="683832"/>
    <lineage>
        <taxon>Eukaryota</taxon>
        <taxon>Metazoa</taxon>
        <taxon>Chordata</taxon>
        <taxon>Craniata</taxon>
        <taxon>Vertebrata</taxon>
        <taxon>Euteleostomi</taxon>
        <taxon>Actinopterygii</taxon>
        <taxon>Neopterygii</taxon>
        <taxon>Teleostei</taxon>
        <taxon>Ostariophysi</taxon>
        <taxon>Cypriniformes</taxon>
        <taxon>Cyprinidae</taxon>
        <taxon>Labeoninae</taxon>
        <taxon>Labeonini</taxon>
        <taxon>Cirrhinus</taxon>
    </lineage>
</organism>
<evidence type="ECO:0000313" key="2">
    <source>
        <dbReference type="Proteomes" id="UP001529510"/>
    </source>
</evidence>
<dbReference type="EMBL" id="JAMKFB020000017">
    <property type="protein sequence ID" value="KAL0170239.1"/>
    <property type="molecule type" value="Genomic_DNA"/>
</dbReference>
<feature type="non-terminal residue" evidence="1">
    <location>
        <position position="1"/>
    </location>
</feature>
<name>A0ABD0P832_CIRMR</name>
<accession>A0ABD0P832</accession>